<feature type="domain" description="Asn/Gln amidotransferase" evidence="11">
    <location>
        <begin position="356"/>
        <end position="501"/>
    </location>
</feature>
<evidence type="ECO:0000313" key="12">
    <source>
        <dbReference type="EMBL" id="OGG91451.1"/>
    </source>
</evidence>
<dbReference type="InterPro" id="IPR018027">
    <property type="entry name" value="Asn/Gln_amidotransferase"/>
</dbReference>
<evidence type="ECO:0000313" key="13">
    <source>
        <dbReference type="Proteomes" id="UP000177998"/>
    </source>
</evidence>
<keyword evidence="5 10" id="KW-0067">ATP-binding</keyword>
<dbReference type="Pfam" id="PF02637">
    <property type="entry name" value="GatB_Yqey"/>
    <property type="match status" value="1"/>
</dbReference>
<protein>
    <recommendedName>
        <fullName evidence="10">Aspartyl/glutamyl-tRNA(Asn/Gln) amidotransferase subunit B</fullName>
        <shortName evidence="10">Asp/Glu-ADT subunit B</shortName>
        <ecNumber evidence="10">6.3.5.-</ecNumber>
    </recommendedName>
</protein>
<organism evidence="12 13">
    <name type="scientific">Candidatus Kuenenbacteria bacterium RIFCSPLOWO2_02_FULL_42_16</name>
    <dbReference type="NCBI Taxonomy" id="1798564"/>
    <lineage>
        <taxon>Bacteria</taxon>
        <taxon>Candidatus Kueneniibacteriota</taxon>
    </lineage>
</organism>
<keyword evidence="4 10" id="KW-0547">Nucleotide-binding</keyword>
<dbReference type="FunFam" id="1.10.10.410:FF:000001">
    <property type="entry name" value="Aspartyl/glutamyl-tRNA(Asn/Gln) amidotransferase subunit B"/>
    <property type="match status" value="1"/>
</dbReference>
<evidence type="ECO:0000256" key="10">
    <source>
        <dbReference type="HAMAP-Rule" id="MF_00121"/>
    </source>
</evidence>
<dbReference type="STRING" id="1798564.A3H55_02905"/>
<dbReference type="InterPro" id="IPR004413">
    <property type="entry name" value="GatB"/>
</dbReference>
<sequence length="502" mass="56682">MINNSPYTPTIGLEIHTQLKTKSKMFCGCANTSSKIGVEELKSNSHICPVCTGQPGTLPAINGEAVKMVVKTGLALNCAIAKHSKFDRKNYFYPDLPKGYQISQYDQPLCANGLLVIGDSRIGIERIHLEEDTGRLIHDQNDADSLVDLNRAGIPLMELVTKPDIHTAGEAKEFCQELQKIFRQLDVSDADMEKSQLRCEVNISLSDTSKLGTKVEVKNLNSFRSVERSIEYEIIRQTKLLSSGENIIQETRGWSDRDQNTYSQRNKEEAHDYRYFPEPDLPPINLTDEEIAHIERTLPELPQAKVARFVEQYDFSSLDAKLIIADKKLADFTEQTMSELQSWLADLDEIALEDGDPWEKYKGKLSKLVANWLINKLPPIMTAKNHTFADCPLTPENFAEFITLIYKNKINSKNAVEILVRMVESGGDPTDILEDQGLRLLENVSDIEPIIDKIIKDNPDQVDQFKKGKTVILQFLIGQVMKETHGKANPKMAEDLFIQKLT</sequence>
<gene>
    <name evidence="10" type="primary">gatB</name>
    <name evidence="12" type="ORF">A3H55_02905</name>
</gene>
<dbReference type="GO" id="GO:0050567">
    <property type="term" value="F:glutaminyl-tRNA synthase (glutamine-hydrolyzing) activity"/>
    <property type="evidence" value="ECO:0007669"/>
    <property type="project" value="UniProtKB-UniRule"/>
</dbReference>
<dbReference type="InterPro" id="IPR006075">
    <property type="entry name" value="Asn/Gln-tRNA_Trfase_suB/E_cat"/>
</dbReference>
<name>A0A1F6G032_9BACT</name>
<evidence type="ECO:0000259" key="11">
    <source>
        <dbReference type="SMART" id="SM00845"/>
    </source>
</evidence>
<dbReference type="Pfam" id="PF02934">
    <property type="entry name" value="GatB_N"/>
    <property type="match status" value="1"/>
</dbReference>
<evidence type="ECO:0000256" key="6">
    <source>
        <dbReference type="ARBA" id="ARBA00022917"/>
    </source>
</evidence>
<dbReference type="Gene3D" id="1.10.10.410">
    <property type="match status" value="1"/>
</dbReference>
<dbReference type="EMBL" id="MFMZ01000010">
    <property type="protein sequence ID" value="OGG91451.1"/>
    <property type="molecule type" value="Genomic_DNA"/>
</dbReference>
<proteinExistence type="inferred from homology"/>
<dbReference type="Gene3D" id="1.10.150.380">
    <property type="entry name" value="GatB domain, N-terminal subdomain"/>
    <property type="match status" value="1"/>
</dbReference>
<evidence type="ECO:0000256" key="7">
    <source>
        <dbReference type="ARBA" id="ARBA00024799"/>
    </source>
</evidence>
<dbReference type="AlphaFoldDB" id="A0A1F6G032"/>
<accession>A0A1F6G032</accession>
<dbReference type="GO" id="GO:0005524">
    <property type="term" value="F:ATP binding"/>
    <property type="evidence" value="ECO:0007669"/>
    <property type="project" value="UniProtKB-KW"/>
</dbReference>
<dbReference type="NCBIfam" id="NF004014">
    <property type="entry name" value="PRK05477.1-4"/>
    <property type="match status" value="1"/>
</dbReference>
<dbReference type="InterPro" id="IPR017958">
    <property type="entry name" value="Gln-tRNA_amidoTrfase_suB_CS"/>
</dbReference>
<evidence type="ECO:0000256" key="9">
    <source>
        <dbReference type="ARBA" id="ARBA00047913"/>
    </source>
</evidence>
<evidence type="ECO:0000256" key="1">
    <source>
        <dbReference type="ARBA" id="ARBA00005306"/>
    </source>
</evidence>
<dbReference type="PANTHER" id="PTHR11659:SF0">
    <property type="entry name" value="GLUTAMYL-TRNA(GLN) AMIDOTRANSFERASE SUBUNIT B, MITOCHONDRIAL"/>
    <property type="match status" value="1"/>
</dbReference>
<dbReference type="InterPro" id="IPR003789">
    <property type="entry name" value="Asn/Gln_tRNA_amidoTrase-B-like"/>
</dbReference>
<evidence type="ECO:0000256" key="5">
    <source>
        <dbReference type="ARBA" id="ARBA00022840"/>
    </source>
</evidence>
<dbReference type="InterPro" id="IPR042114">
    <property type="entry name" value="GatB_C_1"/>
</dbReference>
<keyword evidence="3 10" id="KW-0436">Ligase</keyword>
<evidence type="ECO:0000256" key="3">
    <source>
        <dbReference type="ARBA" id="ARBA00022598"/>
    </source>
</evidence>
<dbReference type="PROSITE" id="PS01234">
    <property type="entry name" value="GATB"/>
    <property type="match status" value="1"/>
</dbReference>
<dbReference type="SUPFAM" id="SSF55931">
    <property type="entry name" value="Glutamine synthetase/guanido kinase"/>
    <property type="match status" value="1"/>
</dbReference>
<evidence type="ECO:0000256" key="8">
    <source>
        <dbReference type="ARBA" id="ARBA00047380"/>
    </source>
</evidence>
<comment type="catalytic activity">
    <reaction evidence="8 10">
        <text>L-aspartyl-tRNA(Asn) + L-glutamine + ATP + H2O = L-asparaginyl-tRNA(Asn) + L-glutamate + ADP + phosphate + 2 H(+)</text>
        <dbReference type="Rhea" id="RHEA:14513"/>
        <dbReference type="Rhea" id="RHEA-COMP:9674"/>
        <dbReference type="Rhea" id="RHEA-COMP:9677"/>
        <dbReference type="ChEBI" id="CHEBI:15377"/>
        <dbReference type="ChEBI" id="CHEBI:15378"/>
        <dbReference type="ChEBI" id="CHEBI:29985"/>
        <dbReference type="ChEBI" id="CHEBI:30616"/>
        <dbReference type="ChEBI" id="CHEBI:43474"/>
        <dbReference type="ChEBI" id="CHEBI:58359"/>
        <dbReference type="ChEBI" id="CHEBI:78515"/>
        <dbReference type="ChEBI" id="CHEBI:78516"/>
        <dbReference type="ChEBI" id="CHEBI:456216"/>
    </reaction>
</comment>
<dbReference type="InterPro" id="IPR023168">
    <property type="entry name" value="GatB_Yqey_C_2"/>
</dbReference>
<dbReference type="SUPFAM" id="SSF89095">
    <property type="entry name" value="GatB/YqeY motif"/>
    <property type="match status" value="1"/>
</dbReference>
<comment type="similarity">
    <text evidence="1 10">Belongs to the GatB/GatE family. GatB subfamily.</text>
</comment>
<dbReference type="NCBIfam" id="NF004012">
    <property type="entry name" value="PRK05477.1-2"/>
    <property type="match status" value="1"/>
</dbReference>
<keyword evidence="6 10" id="KW-0648">Protein biosynthesis</keyword>
<dbReference type="SMART" id="SM00845">
    <property type="entry name" value="GatB_Yqey"/>
    <property type="match status" value="1"/>
</dbReference>
<evidence type="ECO:0000256" key="4">
    <source>
        <dbReference type="ARBA" id="ARBA00022741"/>
    </source>
</evidence>
<dbReference type="InterPro" id="IPR014746">
    <property type="entry name" value="Gln_synth/guanido_kin_cat_dom"/>
</dbReference>
<comment type="catalytic activity">
    <reaction evidence="9 10">
        <text>L-glutamyl-tRNA(Gln) + L-glutamine + ATP + H2O = L-glutaminyl-tRNA(Gln) + L-glutamate + ADP + phosphate + H(+)</text>
        <dbReference type="Rhea" id="RHEA:17521"/>
        <dbReference type="Rhea" id="RHEA-COMP:9681"/>
        <dbReference type="Rhea" id="RHEA-COMP:9684"/>
        <dbReference type="ChEBI" id="CHEBI:15377"/>
        <dbReference type="ChEBI" id="CHEBI:15378"/>
        <dbReference type="ChEBI" id="CHEBI:29985"/>
        <dbReference type="ChEBI" id="CHEBI:30616"/>
        <dbReference type="ChEBI" id="CHEBI:43474"/>
        <dbReference type="ChEBI" id="CHEBI:58359"/>
        <dbReference type="ChEBI" id="CHEBI:78520"/>
        <dbReference type="ChEBI" id="CHEBI:78521"/>
        <dbReference type="ChEBI" id="CHEBI:456216"/>
    </reaction>
</comment>
<dbReference type="GO" id="GO:0006412">
    <property type="term" value="P:translation"/>
    <property type="evidence" value="ECO:0007669"/>
    <property type="project" value="UniProtKB-UniRule"/>
</dbReference>
<evidence type="ECO:0000256" key="2">
    <source>
        <dbReference type="ARBA" id="ARBA00011123"/>
    </source>
</evidence>
<dbReference type="HAMAP" id="MF_00121">
    <property type="entry name" value="GatB"/>
    <property type="match status" value="1"/>
</dbReference>
<comment type="caution">
    <text evidence="12">The sequence shown here is derived from an EMBL/GenBank/DDBJ whole genome shotgun (WGS) entry which is preliminary data.</text>
</comment>
<dbReference type="InterPro" id="IPR017959">
    <property type="entry name" value="Asn/Gln-tRNA_amidoTrfase_suB/E"/>
</dbReference>
<dbReference type="PANTHER" id="PTHR11659">
    <property type="entry name" value="GLUTAMYL-TRNA GLN AMIDOTRANSFERASE SUBUNIT B MITOCHONDRIAL AND PROKARYOTIC PET112-RELATED"/>
    <property type="match status" value="1"/>
</dbReference>
<comment type="function">
    <text evidence="7 10">Allows the formation of correctly charged Asn-tRNA(Asn) or Gln-tRNA(Gln) through the transamidation of misacylated Asp-tRNA(Asn) or Glu-tRNA(Gln) in organisms which lack either or both of asparaginyl-tRNA or glutaminyl-tRNA synthetases. The reaction takes place in the presence of glutamine and ATP through an activated phospho-Asp-tRNA(Asn) or phospho-Glu-tRNA(Gln).</text>
</comment>
<dbReference type="EC" id="6.3.5.-" evidence="10"/>
<dbReference type="GO" id="GO:0070681">
    <property type="term" value="P:glutaminyl-tRNAGln biosynthesis via transamidation"/>
    <property type="evidence" value="ECO:0007669"/>
    <property type="project" value="TreeGrafter"/>
</dbReference>
<dbReference type="NCBIfam" id="TIGR00133">
    <property type="entry name" value="gatB"/>
    <property type="match status" value="1"/>
</dbReference>
<dbReference type="GO" id="GO:0050566">
    <property type="term" value="F:asparaginyl-tRNA synthase (glutamine-hydrolyzing) activity"/>
    <property type="evidence" value="ECO:0007669"/>
    <property type="project" value="RHEA"/>
</dbReference>
<reference evidence="12 13" key="1">
    <citation type="journal article" date="2016" name="Nat. Commun.">
        <title>Thousands of microbial genomes shed light on interconnected biogeochemical processes in an aquifer system.</title>
        <authorList>
            <person name="Anantharaman K."/>
            <person name="Brown C.T."/>
            <person name="Hug L.A."/>
            <person name="Sharon I."/>
            <person name="Castelle C.J."/>
            <person name="Probst A.J."/>
            <person name="Thomas B.C."/>
            <person name="Singh A."/>
            <person name="Wilkins M.J."/>
            <person name="Karaoz U."/>
            <person name="Brodie E.L."/>
            <person name="Williams K.H."/>
            <person name="Hubbard S.S."/>
            <person name="Banfield J.F."/>
        </authorList>
    </citation>
    <scope>NUCLEOTIDE SEQUENCE [LARGE SCALE GENOMIC DNA]</scope>
</reference>
<dbReference type="Proteomes" id="UP000177998">
    <property type="component" value="Unassembled WGS sequence"/>
</dbReference>
<comment type="subunit">
    <text evidence="2 10">Heterotrimer of A, B and C subunits.</text>
</comment>